<sequence>MEKVQKTRNKGPACTQCRQLKLKCDSAQTFPAPCTRCTRTGSKCLIDSHFRREKRQERIERLEEQLLEAKQKLEGTPRAREASAPSIGSPEVRHRPSIVEEDFSTFDFAQFFEDLQPTTLDDITIQPQTIVELFERYYLYHHSRFPILSSPSITFRSSRKWPPLFWSIILVSAKCRQHVALYSKLSQPLKRLVLSPEYLSSQSLEMIQALLLLCTWAGGDDRSWTDLSWTYSGIATHAALQMGLHRPEYANDFIYGSKFDDEIILSRRKAWIACFIENEMASRRIGVPCTAPIDHTILEALSSPASTIPVKLKQQLQIAYLSYRTNTTLGNSDLSPAGVLQSSISAIHMFEKEFSLMESTSGLLWSPHEEVLFLGSKLNLYIYAITSSNVSSTQNGRHSNVDEFIGPALATGLKLIDVANNAEREISSWSVHTKESLIAATFFLLMLRDSEHPLVDLAATRKAIGQAWNTLHACIITEHDYLSRTCTTISYLSQHPLKREGNGFALKTKSRMASSIMWDTIRRLKEHFGLEKPAQSLSERLAAASGQTQTTPNGTEMQIFPDNLSFDYGGDLIDWDSLFTELGDFYVPPQFDES</sequence>
<evidence type="ECO:0000313" key="9">
    <source>
        <dbReference type="EMBL" id="EXJ62090.1"/>
    </source>
</evidence>
<evidence type="ECO:0000256" key="5">
    <source>
        <dbReference type="ARBA" id="ARBA00023163"/>
    </source>
</evidence>
<evidence type="ECO:0000256" key="4">
    <source>
        <dbReference type="ARBA" id="ARBA00023125"/>
    </source>
</evidence>
<dbReference type="PROSITE" id="PS50048">
    <property type="entry name" value="ZN2_CY6_FUNGAL_2"/>
    <property type="match status" value="1"/>
</dbReference>
<evidence type="ECO:0000259" key="8">
    <source>
        <dbReference type="PROSITE" id="PS50048"/>
    </source>
</evidence>
<keyword evidence="10" id="KW-1185">Reference proteome</keyword>
<evidence type="ECO:0000256" key="1">
    <source>
        <dbReference type="ARBA" id="ARBA00004123"/>
    </source>
</evidence>
<dbReference type="AlphaFoldDB" id="W9WAS3"/>
<dbReference type="Gene3D" id="4.10.240.10">
    <property type="entry name" value="Zn(2)-C6 fungal-type DNA-binding domain"/>
    <property type="match status" value="1"/>
</dbReference>
<dbReference type="SMART" id="SM00066">
    <property type="entry name" value="GAL4"/>
    <property type="match status" value="1"/>
</dbReference>
<dbReference type="VEuPathDB" id="FungiDB:A1O7_02523"/>
<dbReference type="GO" id="GO:0006351">
    <property type="term" value="P:DNA-templated transcription"/>
    <property type="evidence" value="ECO:0007669"/>
    <property type="project" value="InterPro"/>
</dbReference>
<keyword evidence="3" id="KW-0805">Transcription regulation</keyword>
<organism evidence="9 10">
    <name type="scientific">Cladophialophora yegresii CBS 114405</name>
    <dbReference type="NCBI Taxonomy" id="1182544"/>
    <lineage>
        <taxon>Eukaryota</taxon>
        <taxon>Fungi</taxon>
        <taxon>Dikarya</taxon>
        <taxon>Ascomycota</taxon>
        <taxon>Pezizomycotina</taxon>
        <taxon>Eurotiomycetes</taxon>
        <taxon>Chaetothyriomycetidae</taxon>
        <taxon>Chaetothyriales</taxon>
        <taxon>Herpotrichiellaceae</taxon>
        <taxon>Cladophialophora</taxon>
    </lineage>
</organism>
<dbReference type="InterPro" id="IPR007219">
    <property type="entry name" value="XnlR_reg_dom"/>
</dbReference>
<dbReference type="GO" id="GO:0005634">
    <property type="term" value="C:nucleus"/>
    <property type="evidence" value="ECO:0007669"/>
    <property type="project" value="UniProtKB-SubCell"/>
</dbReference>
<dbReference type="InterPro" id="IPR051089">
    <property type="entry name" value="prtT"/>
</dbReference>
<dbReference type="Pfam" id="PF00172">
    <property type="entry name" value="Zn_clus"/>
    <property type="match status" value="1"/>
</dbReference>
<dbReference type="HOGENOM" id="CLU_011455_3_0_1"/>
<keyword evidence="6" id="KW-0539">Nucleus</keyword>
<evidence type="ECO:0000256" key="7">
    <source>
        <dbReference type="SAM" id="MobiDB-lite"/>
    </source>
</evidence>
<evidence type="ECO:0000256" key="6">
    <source>
        <dbReference type="ARBA" id="ARBA00023242"/>
    </source>
</evidence>
<gene>
    <name evidence="9" type="ORF">A1O7_02523</name>
</gene>
<reference evidence="9 10" key="1">
    <citation type="submission" date="2013-03" db="EMBL/GenBank/DDBJ databases">
        <title>The Genome Sequence of Cladophialophora yegresii CBS 114405.</title>
        <authorList>
            <consortium name="The Broad Institute Genomics Platform"/>
            <person name="Cuomo C."/>
            <person name="de Hoog S."/>
            <person name="Gorbushina A."/>
            <person name="Walker B."/>
            <person name="Young S.K."/>
            <person name="Zeng Q."/>
            <person name="Gargeya S."/>
            <person name="Fitzgerald M."/>
            <person name="Haas B."/>
            <person name="Abouelleil A."/>
            <person name="Allen A.W."/>
            <person name="Alvarado L."/>
            <person name="Arachchi H.M."/>
            <person name="Berlin A.M."/>
            <person name="Chapman S.B."/>
            <person name="Gainer-Dewar J."/>
            <person name="Goldberg J."/>
            <person name="Griggs A."/>
            <person name="Gujja S."/>
            <person name="Hansen M."/>
            <person name="Howarth C."/>
            <person name="Imamovic A."/>
            <person name="Ireland A."/>
            <person name="Larimer J."/>
            <person name="McCowan C."/>
            <person name="Murphy C."/>
            <person name="Pearson M."/>
            <person name="Poon T.W."/>
            <person name="Priest M."/>
            <person name="Roberts A."/>
            <person name="Saif S."/>
            <person name="Shea T."/>
            <person name="Sisk P."/>
            <person name="Sykes S."/>
            <person name="Wortman J."/>
            <person name="Nusbaum C."/>
            <person name="Birren B."/>
        </authorList>
    </citation>
    <scope>NUCLEOTIDE SEQUENCE [LARGE SCALE GENOMIC DNA]</scope>
    <source>
        <strain evidence="9 10">CBS 114405</strain>
    </source>
</reference>
<dbReference type="GO" id="GO:0008270">
    <property type="term" value="F:zinc ion binding"/>
    <property type="evidence" value="ECO:0007669"/>
    <property type="project" value="InterPro"/>
</dbReference>
<comment type="caution">
    <text evidence="9">The sequence shown here is derived from an EMBL/GenBank/DDBJ whole genome shotgun (WGS) entry which is preliminary data.</text>
</comment>
<dbReference type="CDD" id="cd12148">
    <property type="entry name" value="fungal_TF_MHR"/>
    <property type="match status" value="1"/>
</dbReference>
<comment type="subcellular location">
    <subcellularLocation>
        <location evidence="1">Nucleus</location>
    </subcellularLocation>
</comment>
<dbReference type="EMBL" id="AMGW01000002">
    <property type="protein sequence ID" value="EXJ62090.1"/>
    <property type="molecule type" value="Genomic_DNA"/>
</dbReference>
<dbReference type="GeneID" id="19177129"/>
<dbReference type="Proteomes" id="UP000019473">
    <property type="component" value="Unassembled WGS sequence"/>
</dbReference>
<proteinExistence type="predicted"/>
<evidence type="ECO:0000256" key="2">
    <source>
        <dbReference type="ARBA" id="ARBA00022723"/>
    </source>
</evidence>
<accession>W9WAS3</accession>
<dbReference type="GO" id="GO:0000981">
    <property type="term" value="F:DNA-binding transcription factor activity, RNA polymerase II-specific"/>
    <property type="evidence" value="ECO:0007669"/>
    <property type="project" value="InterPro"/>
</dbReference>
<protein>
    <recommendedName>
        <fullName evidence="8">Zn(2)-C6 fungal-type domain-containing protein</fullName>
    </recommendedName>
</protein>
<feature type="region of interest" description="Disordered" evidence="7">
    <location>
        <begin position="70"/>
        <end position="92"/>
    </location>
</feature>
<keyword evidence="5" id="KW-0804">Transcription</keyword>
<dbReference type="RefSeq" id="XP_007754744.1">
    <property type="nucleotide sequence ID" value="XM_007756554.1"/>
</dbReference>
<feature type="compositionally biased region" description="Basic and acidic residues" evidence="7">
    <location>
        <begin position="70"/>
        <end position="81"/>
    </location>
</feature>
<dbReference type="InterPro" id="IPR001138">
    <property type="entry name" value="Zn2Cys6_DnaBD"/>
</dbReference>
<dbReference type="SUPFAM" id="SSF57701">
    <property type="entry name" value="Zn2/Cys6 DNA-binding domain"/>
    <property type="match status" value="1"/>
</dbReference>
<dbReference type="Pfam" id="PF04082">
    <property type="entry name" value="Fungal_trans"/>
    <property type="match status" value="1"/>
</dbReference>
<dbReference type="GO" id="GO:0000976">
    <property type="term" value="F:transcription cis-regulatory region binding"/>
    <property type="evidence" value="ECO:0007669"/>
    <property type="project" value="TreeGrafter"/>
</dbReference>
<evidence type="ECO:0000313" key="10">
    <source>
        <dbReference type="Proteomes" id="UP000019473"/>
    </source>
</evidence>
<dbReference type="PANTHER" id="PTHR31845:SF21">
    <property type="entry name" value="REGULATORY PROTEIN LEU3"/>
    <property type="match status" value="1"/>
</dbReference>
<evidence type="ECO:0000256" key="3">
    <source>
        <dbReference type="ARBA" id="ARBA00023015"/>
    </source>
</evidence>
<dbReference type="InterPro" id="IPR036864">
    <property type="entry name" value="Zn2-C6_fun-type_DNA-bd_sf"/>
</dbReference>
<dbReference type="PANTHER" id="PTHR31845">
    <property type="entry name" value="FINGER DOMAIN PROTEIN, PUTATIVE-RELATED"/>
    <property type="match status" value="1"/>
</dbReference>
<dbReference type="STRING" id="1182544.W9WAS3"/>
<feature type="domain" description="Zn(2)-C6 fungal-type" evidence="8">
    <location>
        <begin position="13"/>
        <end position="46"/>
    </location>
</feature>
<name>W9WAS3_9EURO</name>
<keyword evidence="2" id="KW-0479">Metal-binding</keyword>
<dbReference type="PROSITE" id="PS00463">
    <property type="entry name" value="ZN2_CY6_FUNGAL_1"/>
    <property type="match status" value="1"/>
</dbReference>
<dbReference type="CDD" id="cd00067">
    <property type="entry name" value="GAL4"/>
    <property type="match status" value="1"/>
</dbReference>
<dbReference type="OrthoDB" id="3163292at2759"/>
<keyword evidence="4" id="KW-0238">DNA-binding</keyword>